<reference evidence="1 2" key="1">
    <citation type="submission" date="2017-01" db="EMBL/GenBank/DDBJ databases">
        <authorList>
            <person name="Cao J.-M."/>
        </authorList>
    </citation>
    <scope>NUCLEOTIDE SEQUENCE [LARGE SCALE GENOMIC DNA]</scope>
    <source>
        <strain evidence="1 2">888-76</strain>
    </source>
</reference>
<dbReference type="Proteomes" id="UP000187148">
    <property type="component" value="Chromosome"/>
</dbReference>
<organism evidence="1 2">
    <name type="scientific">Kosakonia cowanii JCM 10956 = DSM 18146</name>
    <dbReference type="NCBI Taxonomy" id="1300165"/>
    <lineage>
        <taxon>Bacteria</taxon>
        <taxon>Pseudomonadati</taxon>
        <taxon>Pseudomonadota</taxon>
        <taxon>Gammaproteobacteria</taxon>
        <taxon>Enterobacterales</taxon>
        <taxon>Enterobacteriaceae</taxon>
        <taxon>Kosakonia</taxon>
    </lineage>
</organism>
<dbReference type="EMBL" id="CP019445">
    <property type="protein sequence ID" value="APZ05443.1"/>
    <property type="molecule type" value="Genomic_DNA"/>
</dbReference>
<keyword evidence="2" id="KW-1185">Reference proteome</keyword>
<evidence type="ECO:0000313" key="2">
    <source>
        <dbReference type="Proteomes" id="UP000187148"/>
    </source>
</evidence>
<gene>
    <name evidence="1" type="ORF">BWI95_10425</name>
</gene>
<dbReference type="KEGG" id="kco:BWI95_10425"/>
<sequence>MQHELWLEPDGSQTFCLKGVHGHAARSLLAPGAELVWEVEATSYYEAMTLYYKYMGWGQYMTSFPDQDCKTYSELGWE</sequence>
<protein>
    <submittedName>
        <fullName evidence="1">Uncharacterized protein</fullName>
    </submittedName>
</protein>
<evidence type="ECO:0000313" key="1">
    <source>
        <dbReference type="EMBL" id="APZ05443.1"/>
    </source>
</evidence>
<dbReference type="AlphaFoldDB" id="A0A807LGS8"/>
<accession>A0A807LGS8</accession>
<proteinExistence type="predicted"/>
<name>A0A807LGS8_9ENTR</name>